<dbReference type="OrthoDB" id="7705693at2"/>
<feature type="region of interest" description="Disordered" evidence="1">
    <location>
        <begin position="168"/>
        <end position="195"/>
    </location>
</feature>
<evidence type="ECO:0000256" key="1">
    <source>
        <dbReference type="SAM" id="MobiDB-lite"/>
    </source>
</evidence>
<evidence type="ECO:0000313" key="3">
    <source>
        <dbReference type="EMBL" id="OAP41530.1"/>
    </source>
</evidence>
<feature type="signal peptide" evidence="2">
    <location>
        <begin position="1"/>
        <end position="20"/>
    </location>
</feature>
<accession>A0A178Y1V5</accession>
<protein>
    <submittedName>
        <fullName evidence="3">Uncharacterized protein</fullName>
    </submittedName>
</protein>
<sequence>MKRATALLLGGLFVASPVCAQETVPWRDINGWSILMDSTMGNGCFVTTGYEDGTILRLGFDFRETKGIYLALGNKNWASLEPGKDYPLQIQFDGNPVWNATARALNFSGANYLVVSTTDTNFANEFTRKLAMRATFNGRQVAALRLSGSARAVDEMLNCQKAVNDAIANKNTPNAPKDPFQANPDVRNANDPFEM</sequence>
<feature type="chain" id="PRO_5008097439" evidence="2">
    <location>
        <begin position="21"/>
        <end position="195"/>
    </location>
</feature>
<evidence type="ECO:0000313" key="4">
    <source>
        <dbReference type="Proteomes" id="UP000094025"/>
    </source>
</evidence>
<dbReference type="STRING" id="1472378.AU381_00320"/>
<keyword evidence="4" id="KW-1185">Reference proteome</keyword>
<dbReference type="Proteomes" id="UP000094025">
    <property type="component" value="Unassembled WGS sequence"/>
</dbReference>
<organism evidence="3 4">
    <name type="scientific">Sinorhizobium glycinis</name>
    <dbReference type="NCBI Taxonomy" id="1472378"/>
    <lineage>
        <taxon>Bacteria</taxon>
        <taxon>Pseudomonadati</taxon>
        <taxon>Pseudomonadota</taxon>
        <taxon>Alphaproteobacteria</taxon>
        <taxon>Hyphomicrobiales</taxon>
        <taxon>Rhizobiaceae</taxon>
        <taxon>Sinorhizobium/Ensifer group</taxon>
        <taxon>Sinorhizobium</taxon>
    </lineage>
</organism>
<dbReference type="AlphaFoldDB" id="A0A178Y1V5"/>
<evidence type="ECO:0000256" key="2">
    <source>
        <dbReference type="SAM" id="SignalP"/>
    </source>
</evidence>
<comment type="caution">
    <text evidence="3">The sequence shown here is derived from an EMBL/GenBank/DDBJ whole genome shotgun (WGS) entry which is preliminary data.</text>
</comment>
<reference evidence="3 4" key="1">
    <citation type="journal article" date="2016" name="Int. J. Syst. Evol. Microbiol.">
        <title>Ensifer glycinis sp. nov., an novel rhizobial species associated with Glycine spp.</title>
        <authorList>
            <person name="Yan H."/>
            <person name="Yan J."/>
            <person name="Sui X.H."/>
            <person name="Wang E.T."/>
            <person name="Chen W.X."/>
            <person name="Zhang X.X."/>
            <person name="Chen W.F."/>
        </authorList>
    </citation>
    <scope>NUCLEOTIDE SEQUENCE [LARGE SCALE GENOMIC DNA]</scope>
    <source>
        <strain evidence="3 4">CCBAU 23380</strain>
    </source>
</reference>
<gene>
    <name evidence="3" type="ORF">AU381_00320</name>
</gene>
<dbReference type="EMBL" id="LPUX01000053">
    <property type="protein sequence ID" value="OAP41530.1"/>
    <property type="molecule type" value="Genomic_DNA"/>
</dbReference>
<proteinExistence type="predicted"/>
<keyword evidence="2" id="KW-0732">Signal</keyword>
<name>A0A178Y1V5_9HYPH</name>